<comment type="similarity">
    <text evidence="1">Belongs to the carbohydrate kinase PfkB family.</text>
</comment>
<sequence length="351" mass="38259">MGRLATPGFSRIRQSRSFSVTYAGGEANVAASICMLGTKAGFVTAIPNNLLGQACRDFLRSVGIDTSGILMTDYGRLGLYFVETGANQRPGTVLYDRNDSSIALTPPAQFEWDPIFEDSSWLHVTGITPAISKLAADSTFEAVRRAKAAGLEVSCDINYRKKLWRWDPSMEPRDLAEVVMRKILPFVDLVLANEEDCSDVLGIRAEATNVEAGSLGIDRYPDVARKLVSEFPNVQKVAITLRESVSASHNNWGAMLYIGMEDEALFAPLNNGAYQPYQIRDIVDRVGGGDSFAGGLIFCLNSSEYSEPQIALNFATAASCLKHSIQGDFNFSQKEEVEALMKGSGSGRIVR</sequence>
<keyword evidence="2 5" id="KW-0808">Transferase</keyword>
<evidence type="ECO:0000313" key="6">
    <source>
        <dbReference type="Proteomes" id="UP000247465"/>
    </source>
</evidence>
<feature type="domain" description="Carbohydrate kinase PfkB" evidence="4">
    <location>
        <begin position="14"/>
        <end position="205"/>
    </location>
</feature>
<accession>A0A2Z4ACY6</accession>
<dbReference type="InterPro" id="IPR029056">
    <property type="entry name" value="Ribokinase-like"/>
</dbReference>
<dbReference type="AlphaFoldDB" id="A0A2Z4ACY6"/>
<dbReference type="Pfam" id="PF00294">
    <property type="entry name" value="PfkB"/>
    <property type="match status" value="1"/>
</dbReference>
<proteinExistence type="inferred from homology"/>
<reference evidence="5 6" key="1">
    <citation type="submission" date="2018-06" db="EMBL/GenBank/DDBJ databases">
        <title>Draft Genome Sequence of a Novel Marine Bacterium Related to the Verrucomicrobia.</title>
        <authorList>
            <person name="Vosseberg J."/>
            <person name="Martijn J."/>
            <person name="Ettema T.J.G."/>
        </authorList>
    </citation>
    <scope>NUCLEOTIDE SEQUENCE [LARGE SCALE GENOMIC DNA]</scope>
    <source>
        <strain evidence="5">TARA_B100001123</strain>
    </source>
</reference>
<dbReference type="PANTHER" id="PTHR43320:SF2">
    <property type="entry name" value="2-DEHYDRO-3-DEOXYGLUCONOKINASE_2-DEHYDRO-3-DEOXYGALACTONOKINASE"/>
    <property type="match status" value="1"/>
</dbReference>
<keyword evidence="3 5" id="KW-0418">Kinase</keyword>
<dbReference type="Proteomes" id="UP000247465">
    <property type="component" value="Chromosome"/>
</dbReference>
<evidence type="ECO:0000256" key="3">
    <source>
        <dbReference type="ARBA" id="ARBA00022777"/>
    </source>
</evidence>
<dbReference type="EC" id="2.7.1.45" evidence="5"/>
<evidence type="ECO:0000313" key="5">
    <source>
        <dbReference type="EMBL" id="AWT60049.1"/>
    </source>
</evidence>
<dbReference type="Gene3D" id="3.40.1190.20">
    <property type="match status" value="1"/>
</dbReference>
<evidence type="ECO:0000256" key="1">
    <source>
        <dbReference type="ARBA" id="ARBA00010688"/>
    </source>
</evidence>
<protein>
    <submittedName>
        <fullName evidence="5">2-dehydro-3-deoxygluconokinase</fullName>
        <ecNumber evidence="5">2.7.1.45</ecNumber>
    </submittedName>
</protein>
<dbReference type="GO" id="GO:0008673">
    <property type="term" value="F:2-dehydro-3-deoxygluconokinase activity"/>
    <property type="evidence" value="ECO:0007669"/>
    <property type="project" value="UniProtKB-EC"/>
</dbReference>
<evidence type="ECO:0000259" key="4">
    <source>
        <dbReference type="Pfam" id="PF00294"/>
    </source>
</evidence>
<dbReference type="CDD" id="cd01166">
    <property type="entry name" value="KdgK"/>
    <property type="match status" value="1"/>
</dbReference>
<dbReference type="EMBL" id="CP029803">
    <property type="protein sequence ID" value="AWT60049.1"/>
    <property type="molecule type" value="Genomic_DNA"/>
</dbReference>
<gene>
    <name evidence="5" type="primary">kdgK_2</name>
    <name evidence="5" type="ORF">DF168_01248</name>
</gene>
<dbReference type="InterPro" id="IPR052700">
    <property type="entry name" value="Carb_kinase_PfkB-like"/>
</dbReference>
<dbReference type="SUPFAM" id="SSF53613">
    <property type="entry name" value="Ribokinase-like"/>
    <property type="match status" value="1"/>
</dbReference>
<dbReference type="KEGG" id="mtar:DF168_01248"/>
<dbReference type="PANTHER" id="PTHR43320">
    <property type="entry name" value="SUGAR KINASE"/>
    <property type="match status" value="1"/>
</dbReference>
<organism evidence="5 6">
    <name type="scientific">Candidatus Moanibacter tarae</name>
    <dbReference type="NCBI Taxonomy" id="2200854"/>
    <lineage>
        <taxon>Bacteria</taxon>
        <taxon>Pseudomonadati</taxon>
        <taxon>Verrucomicrobiota</taxon>
        <taxon>Opitutia</taxon>
        <taxon>Puniceicoccales</taxon>
        <taxon>Puniceicoccales incertae sedis</taxon>
        <taxon>Candidatus Moanibacter</taxon>
    </lineage>
</organism>
<dbReference type="InterPro" id="IPR011611">
    <property type="entry name" value="PfkB_dom"/>
</dbReference>
<name>A0A2Z4ACY6_9BACT</name>
<evidence type="ECO:0000256" key="2">
    <source>
        <dbReference type="ARBA" id="ARBA00022679"/>
    </source>
</evidence>